<dbReference type="InterPro" id="IPR024041">
    <property type="entry name" value="NH4_transpt_AmtB-like_dom"/>
</dbReference>
<dbReference type="AlphaFoldDB" id="A0A427XN63"/>
<evidence type="ECO:0000256" key="8">
    <source>
        <dbReference type="SAM" id="Phobius"/>
    </source>
</evidence>
<keyword evidence="5 8" id="KW-1133">Transmembrane helix</keyword>
<comment type="similarity">
    <text evidence="2">Belongs to the ammonia transporter channel (TC 1.A.11.2) family.</text>
</comment>
<evidence type="ECO:0000256" key="2">
    <source>
        <dbReference type="ARBA" id="ARBA00005887"/>
    </source>
</evidence>
<evidence type="ECO:0000256" key="5">
    <source>
        <dbReference type="ARBA" id="ARBA00022989"/>
    </source>
</evidence>
<reference evidence="10 11" key="1">
    <citation type="submission" date="2018-11" db="EMBL/GenBank/DDBJ databases">
        <title>Genome sequence of Saitozyma podzolica DSM 27192.</title>
        <authorList>
            <person name="Aliyu H."/>
            <person name="Gorte O."/>
            <person name="Ochsenreither K."/>
        </authorList>
    </citation>
    <scope>NUCLEOTIDE SEQUENCE [LARGE SCALE GENOMIC DNA]</scope>
    <source>
        <strain evidence="10 11">DSM 27192</strain>
    </source>
</reference>
<accession>A0A427XN63</accession>
<dbReference type="GO" id="GO:0005886">
    <property type="term" value="C:plasma membrane"/>
    <property type="evidence" value="ECO:0007669"/>
    <property type="project" value="TreeGrafter"/>
</dbReference>
<evidence type="ECO:0000313" key="10">
    <source>
        <dbReference type="EMBL" id="RSH80212.1"/>
    </source>
</evidence>
<dbReference type="Gene3D" id="1.10.3430.10">
    <property type="entry name" value="Ammonium transporter AmtB like domains"/>
    <property type="match status" value="1"/>
</dbReference>
<name>A0A427XN63_9TREE</name>
<keyword evidence="4 8" id="KW-0812">Transmembrane</keyword>
<keyword evidence="11" id="KW-1185">Reference proteome</keyword>
<dbReference type="PANTHER" id="PTHR43029">
    <property type="entry name" value="AMMONIUM TRANSPORTER MEP2"/>
    <property type="match status" value="1"/>
</dbReference>
<comment type="subcellular location">
    <subcellularLocation>
        <location evidence="1">Membrane</location>
        <topology evidence="1">Multi-pass membrane protein</topology>
    </subcellularLocation>
</comment>
<evidence type="ECO:0000313" key="11">
    <source>
        <dbReference type="Proteomes" id="UP000279259"/>
    </source>
</evidence>
<organism evidence="10 11">
    <name type="scientific">Saitozyma podzolica</name>
    <dbReference type="NCBI Taxonomy" id="1890683"/>
    <lineage>
        <taxon>Eukaryota</taxon>
        <taxon>Fungi</taxon>
        <taxon>Dikarya</taxon>
        <taxon>Basidiomycota</taxon>
        <taxon>Agaricomycotina</taxon>
        <taxon>Tremellomycetes</taxon>
        <taxon>Tremellales</taxon>
        <taxon>Trimorphomycetaceae</taxon>
        <taxon>Saitozyma</taxon>
    </lineage>
</organism>
<keyword evidence="6 8" id="KW-0472">Membrane</keyword>
<dbReference type="GO" id="GO:0008519">
    <property type="term" value="F:ammonium channel activity"/>
    <property type="evidence" value="ECO:0007669"/>
    <property type="project" value="InterPro"/>
</dbReference>
<evidence type="ECO:0000259" key="9">
    <source>
        <dbReference type="Pfam" id="PF00909"/>
    </source>
</evidence>
<protein>
    <recommendedName>
        <fullName evidence="9">Ammonium transporter AmtB-like domain-containing protein</fullName>
    </recommendedName>
</protein>
<feature type="domain" description="Ammonium transporter AmtB-like" evidence="9">
    <location>
        <begin position="2"/>
        <end position="102"/>
    </location>
</feature>
<dbReference type="SUPFAM" id="SSF111352">
    <property type="entry name" value="Ammonium transporter"/>
    <property type="match status" value="1"/>
</dbReference>
<keyword evidence="7" id="KW-0924">Ammonia transport</keyword>
<keyword evidence="3" id="KW-0813">Transport</keyword>
<dbReference type="EMBL" id="RSCD01000035">
    <property type="protein sequence ID" value="RSH80212.1"/>
    <property type="molecule type" value="Genomic_DNA"/>
</dbReference>
<feature type="transmembrane region" description="Helical" evidence="8">
    <location>
        <begin position="6"/>
        <end position="25"/>
    </location>
</feature>
<evidence type="ECO:0000256" key="1">
    <source>
        <dbReference type="ARBA" id="ARBA00004141"/>
    </source>
</evidence>
<dbReference type="InterPro" id="IPR029020">
    <property type="entry name" value="Ammonium/urea_transptr"/>
</dbReference>
<dbReference type="Pfam" id="PF00909">
    <property type="entry name" value="Ammonium_transp"/>
    <property type="match status" value="1"/>
</dbReference>
<sequence length="141" mass="15800">MAWIIAATALVWIMVPGVGLFYSGLLRRRNALSMICLGIAGVGVGSFQWLFWGYSLAFSDTGSAFIGNLDYFCLKGVLAQPSIGSTRIPALLFCIYKCMFCMWRDNRKRDRLHGEADKVQAADNGMKGMTEKENIHFRYVL</sequence>
<evidence type="ECO:0000256" key="3">
    <source>
        <dbReference type="ARBA" id="ARBA00022448"/>
    </source>
</evidence>
<dbReference type="STRING" id="1890683.A0A427XN63"/>
<evidence type="ECO:0000256" key="7">
    <source>
        <dbReference type="ARBA" id="ARBA00023177"/>
    </source>
</evidence>
<feature type="transmembrane region" description="Helical" evidence="8">
    <location>
        <begin position="32"/>
        <end position="52"/>
    </location>
</feature>
<dbReference type="OrthoDB" id="534912at2759"/>
<feature type="transmembrane region" description="Helical" evidence="8">
    <location>
        <begin position="86"/>
        <end position="103"/>
    </location>
</feature>
<proteinExistence type="inferred from homology"/>
<dbReference type="Proteomes" id="UP000279259">
    <property type="component" value="Unassembled WGS sequence"/>
</dbReference>
<evidence type="ECO:0000256" key="4">
    <source>
        <dbReference type="ARBA" id="ARBA00022692"/>
    </source>
</evidence>
<evidence type="ECO:0000256" key="6">
    <source>
        <dbReference type="ARBA" id="ARBA00023136"/>
    </source>
</evidence>
<dbReference type="InterPro" id="IPR001905">
    <property type="entry name" value="Ammonium_transpt"/>
</dbReference>
<comment type="caution">
    <text evidence="10">The sequence shown here is derived from an EMBL/GenBank/DDBJ whole genome shotgun (WGS) entry which is preliminary data.</text>
</comment>
<dbReference type="PANTHER" id="PTHR43029:SF10">
    <property type="entry name" value="AMMONIUM TRANSPORTER MEP2"/>
    <property type="match status" value="1"/>
</dbReference>
<gene>
    <name evidence="10" type="ORF">EHS25_007222</name>
</gene>